<gene>
    <name evidence="3" type="ORF">FPZ12_043995</name>
</gene>
<dbReference type="Proteomes" id="UP000319769">
    <property type="component" value="Unassembled WGS sequence"/>
</dbReference>
<keyword evidence="3" id="KW-0067">ATP-binding</keyword>
<dbReference type="CDD" id="cd16936">
    <property type="entry name" value="HATPase_RsbW-like"/>
    <property type="match status" value="1"/>
</dbReference>
<name>A0A5N0UMB7_9PSEU</name>
<dbReference type="InterPro" id="IPR003594">
    <property type="entry name" value="HATPase_dom"/>
</dbReference>
<evidence type="ECO:0000313" key="3">
    <source>
        <dbReference type="EMBL" id="KAA9149062.1"/>
    </source>
</evidence>
<keyword evidence="1" id="KW-0723">Serine/threonine-protein kinase</keyword>
<dbReference type="InterPro" id="IPR036890">
    <property type="entry name" value="HATPase_C_sf"/>
</dbReference>
<evidence type="ECO:0000313" key="4">
    <source>
        <dbReference type="Proteomes" id="UP000319769"/>
    </source>
</evidence>
<dbReference type="Gene3D" id="3.30.565.10">
    <property type="entry name" value="Histidine kinase-like ATPase, C-terminal domain"/>
    <property type="match status" value="1"/>
</dbReference>
<sequence>MGSRAEIALAREPGSAHRARRFAGGVCADWQLGELRADVTTVVSELVENTLQHTGSPALLRLELLGRVLTVSVSDDDPREARVRAADSDGGYGLRIVQRMARSWGCERTDGGGKKVWAELVA</sequence>
<keyword evidence="1" id="KW-0418">Kinase</keyword>
<dbReference type="PANTHER" id="PTHR35526:SF3">
    <property type="entry name" value="ANTI-SIGMA-F FACTOR RSBW"/>
    <property type="match status" value="1"/>
</dbReference>
<reference evidence="3" key="1">
    <citation type="submission" date="2019-09" db="EMBL/GenBank/DDBJ databases">
        <authorList>
            <person name="Teo W.F.A."/>
            <person name="Duangmal K."/>
        </authorList>
    </citation>
    <scope>NUCLEOTIDE SEQUENCE [LARGE SCALE GENOMIC DNA]</scope>
    <source>
        <strain evidence="3">K81G1</strain>
    </source>
</reference>
<organism evidence="3 4">
    <name type="scientific">Amycolatopsis acidicola</name>
    <dbReference type="NCBI Taxonomy" id="2596893"/>
    <lineage>
        <taxon>Bacteria</taxon>
        <taxon>Bacillati</taxon>
        <taxon>Actinomycetota</taxon>
        <taxon>Actinomycetes</taxon>
        <taxon>Pseudonocardiales</taxon>
        <taxon>Pseudonocardiaceae</taxon>
        <taxon>Amycolatopsis</taxon>
    </lineage>
</organism>
<dbReference type="Pfam" id="PF13581">
    <property type="entry name" value="HATPase_c_2"/>
    <property type="match status" value="1"/>
</dbReference>
<evidence type="ECO:0000256" key="1">
    <source>
        <dbReference type="ARBA" id="ARBA00022527"/>
    </source>
</evidence>
<keyword evidence="3" id="KW-0547">Nucleotide-binding</keyword>
<comment type="caution">
    <text evidence="3">The sequence shown here is derived from an EMBL/GenBank/DDBJ whole genome shotgun (WGS) entry which is preliminary data.</text>
</comment>
<dbReference type="AlphaFoldDB" id="A0A5N0UMB7"/>
<dbReference type="PANTHER" id="PTHR35526">
    <property type="entry name" value="ANTI-SIGMA-F FACTOR RSBW-RELATED"/>
    <property type="match status" value="1"/>
</dbReference>
<dbReference type="GO" id="GO:0004674">
    <property type="term" value="F:protein serine/threonine kinase activity"/>
    <property type="evidence" value="ECO:0007669"/>
    <property type="project" value="UniProtKB-KW"/>
</dbReference>
<protein>
    <submittedName>
        <fullName evidence="3">ATP-binding protein</fullName>
    </submittedName>
</protein>
<proteinExistence type="predicted"/>
<dbReference type="SUPFAM" id="SSF55874">
    <property type="entry name" value="ATPase domain of HSP90 chaperone/DNA topoisomerase II/histidine kinase"/>
    <property type="match status" value="1"/>
</dbReference>
<dbReference type="RefSeq" id="WP_144760019.1">
    <property type="nucleotide sequence ID" value="NZ_VMNW02000153.1"/>
</dbReference>
<dbReference type="EMBL" id="VMNW02000153">
    <property type="protein sequence ID" value="KAA9149062.1"/>
    <property type="molecule type" value="Genomic_DNA"/>
</dbReference>
<feature type="domain" description="Histidine kinase/HSP90-like ATPase" evidence="2">
    <location>
        <begin position="11"/>
        <end position="118"/>
    </location>
</feature>
<dbReference type="GO" id="GO:0005524">
    <property type="term" value="F:ATP binding"/>
    <property type="evidence" value="ECO:0007669"/>
    <property type="project" value="UniProtKB-KW"/>
</dbReference>
<keyword evidence="1" id="KW-0808">Transferase</keyword>
<evidence type="ECO:0000259" key="2">
    <source>
        <dbReference type="Pfam" id="PF13581"/>
    </source>
</evidence>
<accession>A0A5N0UMB7</accession>
<keyword evidence="4" id="KW-1185">Reference proteome</keyword>
<dbReference type="InterPro" id="IPR050267">
    <property type="entry name" value="Anti-sigma-factor_SerPK"/>
</dbReference>